<accession>A0A6G1IPB8</accession>
<reference evidence="2" key="1">
    <citation type="journal article" date="2020" name="Stud. Mycol.">
        <title>101 Dothideomycetes genomes: a test case for predicting lifestyles and emergence of pathogens.</title>
        <authorList>
            <person name="Haridas S."/>
            <person name="Albert R."/>
            <person name="Binder M."/>
            <person name="Bloem J."/>
            <person name="Labutti K."/>
            <person name="Salamov A."/>
            <person name="Andreopoulos B."/>
            <person name="Baker S."/>
            <person name="Barry K."/>
            <person name="Bills G."/>
            <person name="Bluhm B."/>
            <person name="Cannon C."/>
            <person name="Castanera R."/>
            <person name="Culley D."/>
            <person name="Daum C."/>
            <person name="Ezra D."/>
            <person name="Gonzalez J."/>
            <person name="Henrissat B."/>
            <person name="Kuo A."/>
            <person name="Liang C."/>
            <person name="Lipzen A."/>
            <person name="Lutzoni F."/>
            <person name="Magnuson J."/>
            <person name="Mondo S."/>
            <person name="Nolan M."/>
            <person name="Ohm R."/>
            <person name="Pangilinan J."/>
            <person name="Park H.-J."/>
            <person name="Ramirez L."/>
            <person name="Alfaro M."/>
            <person name="Sun H."/>
            <person name="Tritt A."/>
            <person name="Yoshinaga Y."/>
            <person name="Zwiers L.-H."/>
            <person name="Turgeon B."/>
            <person name="Goodwin S."/>
            <person name="Spatafora J."/>
            <person name="Crous P."/>
            <person name="Grigoriev I."/>
        </authorList>
    </citation>
    <scope>NUCLEOTIDE SEQUENCE</scope>
    <source>
        <strain evidence="2">CBS 122367</strain>
    </source>
</reference>
<dbReference type="InterPro" id="IPR010730">
    <property type="entry name" value="HET"/>
</dbReference>
<dbReference type="AlphaFoldDB" id="A0A6G1IPB8"/>
<dbReference type="OrthoDB" id="194358at2759"/>
<proteinExistence type="predicted"/>
<gene>
    <name evidence="2" type="ORF">K458DRAFT_434858</name>
</gene>
<dbReference type="PANTHER" id="PTHR24148">
    <property type="entry name" value="ANKYRIN REPEAT DOMAIN-CONTAINING PROTEIN 39 HOMOLOG-RELATED"/>
    <property type="match status" value="1"/>
</dbReference>
<name>A0A6G1IPB8_9PLEO</name>
<feature type="domain" description="Heterokaryon incompatibility" evidence="1">
    <location>
        <begin position="55"/>
        <end position="195"/>
    </location>
</feature>
<evidence type="ECO:0000313" key="3">
    <source>
        <dbReference type="Proteomes" id="UP000799291"/>
    </source>
</evidence>
<dbReference type="InterPro" id="IPR052895">
    <property type="entry name" value="HetReg/Transcr_Mod"/>
</dbReference>
<dbReference type="PANTHER" id="PTHR24148:SF73">
    <property type="entry name" value="HET DOMAIN PROTEIN (AFU_ORTHOLOGUE AFUA_8G01020)"/>
    <property type="match status" value="1"/>
</dbReference>
<dbReference type="Proteomes" id="UP000799291">
    <property type="component" value="Unassembled WGS sequence"/>
</dbReference>
<dbReference type="Pfam" id="PF06985">
    <property type="entry name" value="HET"/>
    <property type="match status" value="1"/>
</dbReference>
<organism evidence="2 3">
    <name type="scientific">Lentithecium fluviatile CBS 122367</name>
    <dbReference type="NCBI Taxonomy" id="1168545"/>
    <lineage>
        <taxon>Eukaryota</taxon>
        <taxon>Fungi</taxon>
        <taxon>Dikarya</taxon>
        <taxon>Ascomycota</taxon>
        <taxon>Pezizomycotina</taxon>
        <taxon>Dothideomycetes</taxon>
        <taxon>Pleosporomycetidae</taxon>
        <taxon>Pleosporales</taxon>
        <taxon>Massarineae</taxon>
        <taxon>Lentitheciaceae</taxon>
        <taxon>Lentithecium</taxon>
    </lineage>
</organism>
<sequence length="446" mass="51129">MYHRAARGPPGLRSFEYKPLDYGKASIRVLEVLPRRLGAEYTECLMRHTDLNDEYTCLSYTWGSPTLPSDIIQINGKRFLVRPNLLSFLRVARKKYPSRPLWIDALCIDQENVEERNHQVQQMGQIYARATQVISWLGKTEEDQKFLSHEEFTRPSSSINKDVLISPVPYQDIPLGLRMSFLGNEYWGRAWIIQELVLARQVILASDMKELDYNKVPKFLGRLDSRLPDQSLKGKSLIELLSIFRGRGCTTKRDRIFSLLALCTEDITVDYAITDEAVFHQTLKACHETLCICAVSVVAQALELRWSDICHLLFVEIQLRPATRDSPCCDHGGDCLPVGWRSSPEKDLLFCFSTICQDFTMHVLCVEVHSTGFYHAYLADWRSGEGAAALNMGKAFYTVIQVTRVPGEEVYNIRLDLQTLILLANWSQHCWDHITPHRATLRVLDE</sequence>
<protein>
    <submittedName>
        <fullName evidence="2">HET-domain-containing protein</fullName>
    </submittedName>
</protein>
<evidence type="ECO:0000313" key="2">
    <source>
        <dbReference type="EMBL" id="KAF2679719.1"/>
    </source>
</evidence>
<keyword evidence="3" id="KW-1185">Reference proteome</keyword>
<dbReference type="EMBL" id="MU005601">
    <property type="protein sequence ID" value="KAF2679719.1"/>
    <property type="molecule type" value="Genomic_DNA"/>
</dbReference>
<evidence type="ECO:0000259" key="1">
    <source>
        <dbReference type="Pfam" id="PF06985"/>
    </source>
</evidence>